<name>A0ABD3GJD0_9MARC</name>
<organism evidence="3 4">
    <name type="scientific">Riccia sorocarpa</name>
    <dbReference type="NCBI Taxonomy" id="122646"/>
    <lineage>
        <taxon>Eukaryota</taxon>
        <taxon>Viridiplantae</taxon>
        <taxon>Streptophyta</taxon>
        <taxon>Embryophyta</taxon>
        <taxon>Marchantiophyta</taxon>
        <taxon>Marchantiopsida</taxon>
        <taxon>Marchantiidae</taxon>
        <taxon>Marchantiales</taxon>
        <taxon>Ricciaceae</taxon>
        <taxon>Riccia</taxon>
    </lineage>
</organism>
<sequence length="179" mass="20083">MTHKEHGEVFLYNRHKIHKLVEDHDLFFVMHEGKVLDVKVDFDKHALLQTAKKMIDRLAERKANIKRHQKNMATMTRNAKSAVKNPDSNAKNMIQVSTEQVSSPLEVSESKGLDGEATGEAMELESTMGLETTKCKNPHQSGLEAKTETEGPKTTRTKDLELASASHAKGLESTKYKNL</sequence>
<keyword evidence="1" id="KW-0175">Coiled coil</keyword>
<proteinExistence type="predicted"/>
<accession>A0ABD3GJD0</accession>
<dbReference type="AlphaFoldDB" id="A0ABD3GJD0"/>
<protein>
    <submittedName>
        <fullName evidence="3">Uncharacterized protein</fullName>
    </submittedName>
</protein>
<dbReference type="EMBL" id="JBJQOH010000007">
    <property type="protein sequence ID" value="KAL3678185.1"/>
    <property type="molecule type" value="Genomic_DNA"/>
</dbReference>
<feature type="region of interest" description="Disordered" evidence="2">
    <location>
        <begin position="128"/>
        <end position="179"/>
    </location>
</feature>
<keyword evidence="4" id="KW-1185">Reference proteome</keyword>
<feature type="coiled-coil region" evidence="1">
    <location>
        <begin position="48"/>
        <end position="85"/>
    </location>
</feature>
<reference evidence="3 4" key="1">
    <citation type="submission" date="2024-09" db="EMBL/GenBank/DDBJ databases">
        <title>Chromosome-scale assembly of Riccia sorocarpa.</title>
        <authorList>
            <person name="Paukszto L."/>
        </authorList>
    </citation>
    <scope>NUCLEOTIDE SEQUENCE [LARGE SCALE GENOMIC DNA]</scope>
    <source>
        <strain evidence="3">LP-2024</strain>
        <tissue evidence="3">Aerial parts of the thallus</tissue>
    </source>
</reference>
<gene>
    <name evidence="3" type="ORF">R1sor_021141</name>
</gene>
<comment type="caution">
    <text evidence="3">The sequence shown here is derived from an EMBL/GenBank/DDBJ whole genome shotgun (WGS) entry which is preliminary data.</text>
</comment>
<feature type="compositionally biased region" description="Basic and acidic residues" evidence="2">
    <location>
        <begin position="169"/>
        <end position="179"/>
    </location>
</feature>
<evidence type="ECO:0000313" key="3">
    <source>
        <dbReference type="EMBL" id="KAL3678185.1"/>
    </source>
</evidence>
<evidence type="ECO:0000256" key="2">
    <source>
        <dbReference type="SAM" id="MobiDB-lite"/>
    </source>
</evidence>
<feature type="compositionally biased region" description="Basic and acidic residues" evidence="2">
    <location>
        <begin position="145"/>
        <end position="161"/>
    </location>
</feature>
<evidence type="ECO:0000313" key="4">
    <source>
        <dbReference type="Proteomes" id="UP001633002"/>
    </source>
</evidence>
<evidence type="ECO:0000256" key="1">
    <source>
        <dbReference type="SAM" id="Coils"/>
    </source>
</evidence>
<dbReference type="Proteomes" id="UP001633002">
    <property type="component" value="Unassembled WGS sequence"/>
</dbReference>